<name>A0ACB5T6E2_AMBMO</name>
<reference evidence="1" key="1">
    <citation type="submission" date="2023-04" db="EMBL/GenBank/DDBJ databases">
        <title>Ambrosiozyma monospora NBRC 10751.</title>
        <authorList>
            <person name="Ichikawa N."/>
            <person name="Sato H."/>
            <person name="Tonouchi N."/>
        </authorList>
    </citation>
    <scope>NUCLEOTIDE SEQUENCE</scope>
    <source>
        <strain evidence="1">NBRC 10751</strain>
    </source>
</reference>
<comment type="caution">
    <text evidence="1">The sequence shown here is derived from an EMBL/GenBank/DDBJ whole genome shotgun (WGS) entry which is preliminary data.</text>
</comment>
<sequence>MEQRCSVCLEPVSSNRTETNNNSNDQNEHQLQQPARVKPCNHIYHKDCIEEWSKKANSCPQCRCKFNEIVIVQDQNIEMSDDKDSRSTCDGDGADTTIHVEDAVLPIDGSEFPIPQEFIEENDIVSASLGYPMNESHSYSNSDSDSDSDSDSNPSDINDDSNDNSTNTSSESEDEQSSAHDDESVDTSRTSTTKTLNELIDPFC</sequence>
<protein>
    <submittedName>
        <fullName evidence="1">Unnamed protein product</fullName>
    </submittedName>
</protein>
<proteinExistence type="predicted"/>
<evidence type="ECO:0000313" key="2">
    <source>
        <dbReference type="Proteomes" id="UP001165064"/>
    </source>
</evidence>
<keyword evidence="2" id="KW-1185">Reference proteome</keyword>
<organism evidence="1 2">
    <name type="scientific">Ambrosiozyma monospora</name>
    <name type="common">Yeast</name>
    <name type="synonym">Endomycopsis monosporus</name>
    <dbReference type="NCBI Taxonomy" id="43982"/>
    <lineage>
        <taxon>Eukaryota</taxon>
        <taxon>Fungi</taxon>
        <taxon>Dikarya</taxon>
        <taxon>Ascomycota</taxon>
        <taxon>Saccharomycotina</taxon>
        <taxon>Pichiomycetes</taxon>
        <taxon>Pichiales</taxon>
        <taxon>Pichiaceae</taxon>
        <taxon>Ambrosiozyma</taxon>
    </lineage>
</organism>
<evidence type="ECO:0000313" key="1">
    <source>
        <dbReference type="EMBL" id="GME82065.1"/>
    </source>
</evidence>
<accession>A0ACB5T6E2</accession>
<gene>
    <name evidence="1" type="ORF">Amon02_000529300</name>
</gene>
<dbReference type="EMBL" id="BSXS01003858">
    <property type="protein sequence ID" value="GME82065.1"/>
    <property type="molecule type" value="Genomic_DNA"/>
</dbReference>
<dbReference type="Proteomes" id="UP001165064">
    <property type="component" value="Unassembled WGS sequence"/>
</dbReference>